<dbReference type="Proteomes" id="UP000603141">
    <property type="component" value="Unassembled WGS sequence"/>
</dbReference>
<evidence type="ECO:0000313" key="2">
    <source>
        <dbReference type="EMBL" id="MBK1883163.1"/>
    </source>
</evidence>
<dbReference type="CDD" id="cd02440">
    <property type="entry name" value="AdoMet_MTases"/>
    <property type="match status" value="1"/>
</dbReference>
<keyword evidence="3" id="KW-1185">Reference proteome</keyword>
<dbReference type="AlphaFoldDB" id="A0A934VWU3"/>
<accession>A0A934VWU3</accession>
<proteinExistence type="predicted"/>
<comment type="caution">
    <text evidence="2">The sequence shown here is derived from an EMBL/GenBank/DDBJ whole genome shotgun (WGS) entry which is preliminary data.</text>
</comment>
<dbReference type="SUPFAM" id="SSF53335">
    <property type="entry name" value="S-adenosyl-L-methionine-dependent methyltransferases"/>
    <property type="match status" value="1"/>
</dbReference>
<dbReference type="InterPro" id="IPR029063">
    <property type="entry name" value="SAM-dependent_MTases_sf"/>
</dbReference>
<name>A0A934VWU3_9BACT</name>
<dbReference type="GO" id="GO:0008757">
    <property type="term" value="F:S-adenosylmethionine-dependent methyltransferase activity"/>
    <property type="evidence" value="ECO:0007669"/>
    <property type="project" value="InterPro"/>
</dbReference>
<feature type="domain" description="Methyltransferase type 11" evidence="1">
    <location>
        <begin position="59"/>
        <end position="178"/>
    </location>
</feature>
<dbReference type="PANTHER" id="PTHR45445">
    <property type="match status" value="1"/>
</dbReference>
<dbReference type="PANTHER" id="PTHR45445:SF2">
    <property type="entry name" value="METHYLTRANSFERASE TYPE 11 DOMAIN-CONTAINING PROTEIN"/>
    <property type="match status" value="1"/>
</dbReference>
<gene>
    <name evidence="2" type="ORF">JIN85_12095</name>
</gene>
<evidence type="ECO:0000313" key="3">
    <source>
        <dbReference type="Proteomes" id="UP000603141"/>
    </source>
</evidence>
<protein>
    <submittedName>
        <fullName evidence="2">Methyltransferase domain-containing protein</fullName>
    </submittedName>
</protein>
<dbReference type="Gene3D" id="3.40.50.150">
    <property type="entry name" value="Vaccinia Virus protein VP39"/>
    <property type="match status" value="1"/>
</dbReference>
<dbReference type="GO" id="GO:0032259">
    <property type="term" value="P:methylation"/>
    <property type="evidence" value="ECO:0007669"/>
    <property type="project" value="UniProtKB-KW"/>
</dbReference>
<organism evidence="2 3">
    <name type="scientific">Luteolibacter pohnpeiensis</name>
    <dbReference type="NCBI Taxonomy" id="454153"/>
    <lineage>
        <taxon>Bacteria</taxon>
        <taxon>Pseudomonadati</taxon>
        <taxon>Verrucomicrobiota</taxon>
        <taxon>Verrucomicrobiia</taxon>
        <taxon>Verrucomicrobiales</taxon>
        <taxon>Verrucomicrobiaceae</taxon>
        <taxon>Luteolibacter</taxon>
    </lineage>
</organism>
<dbReference type="RefSeq" id="WP_200271011.1">
    <property type="nucleotide sequence ID" value="NZ_JAENIJ010000018.1"/>
</dbReference>
<reference evidence="2" key="1">
    <citation type="submission" date="2021-01" db="EMBL/GenBank/DDBJ databases">
        <title>Modified the classification status of verrucomicrobia.</title>
        <authorList>
            <person name="Feng X."/>
        </authorList>
    </citation>
    <scope>NUCLEOTIDE SEQUENCE</scope>
    <source>
        <strain evidence="2">KCTC 22041</strain>
    </source>
</reference>
<keyword evidence="2" id="KW-0489">Methyltransferase</keyword>
<dbReference type="Pfam" id="PF08241">
    <property type="entry name" value="Methyltransf_11"/>
    <property type="match status" value="1"/>
</dbReference>
<keyword evidence="2" id="KW-0808">Transferase</keyword>
<sequence length="255" mass="28908">MSQIYESDKILAEYLLFHYGSDEEILPATQNWPDGMRRALGFPIRTTTHFSNSRPGRGLDLGCAVGRSTFEMARACQEVIGVDFSHAFIAAANQLKNGQSLDFLRLEEAAHFTQLTASLPNGIDPARVEFTQGDAMNLPEIGSFDRVHAANLLCRLPEPVRLLARLPQLVRPKGELVLVTPCTWLEEFTPPPNWPLPDTLAWLKHHLAPHFTLLRETEEPFLIRETARKFQWSRSLVTVWQRKPQEESARTVSQP</sequence>
<evidence type="ECO:0000259" key="1">
    <source>
        <dbReference type="Pfam" id="PF08241"/>
    </source>
</evidence>
<dbReference type="InterPro" id="IPR013216">
    <property type="entry name" value="Methyltransf_11"/>
</dbReference>
<dbReference type="EMBL" id="JAENIJ010000018">
    <property type="protein sequence ID" value="MBK1883163.1"/>
    <property type="molecule type" value="Genomic_DNA"/>
</dbReference>